<name>A0A0C9R0V7_9HYME</name>
<sequence length="117" mass="13951">MEPGASGGTMHLKISMELYKFLVGPLSLTLCYHWEMLRFRVSRFVHCRRLERRFKQVKLIGLIVPKVIIGTIADKFIECSSQFPNYHANYRFQRNMFRDFFEADEIHEKKSLFVIFV</sequence>
<proteinExistence type="predicted"/>
<reference evidence="1" key="1">
    <citation type="submission" date="2015-01" db="EMBL/GenBank/DDBJ databases">
        <title>Transcriptome Assembly of Fopius arisanus.</title>
        <authorList>
            <person name="Geib S."/>
        </authorList>
    </citation>
    <scope>NUCLEOTIDE SEQUENCE</scope>
</reference>
<evidence type="ECO:0000313" key="1">
    <source>
        <dbReference type="EMBL" id="JAG76314.1"/>
    </source>
</evidence>
<accession>A0A0C9R0V7</accession>
<gene>
    <name evidence="1" type="ORF">g.13136</name>
</gene>
<organism evidence="1">
    <name type="scientific">Fopius arisanus</name>
    <dbReference type="NCBI Taxonomy" id="64838"/>
    <lineage>
        <taxon>Eukaryota</taxon>
        <taxon>Metazoa</taxon>
        <taxon>Ecdysozoa</taxon>
        <taxon>Arthropoda</taxon>
        <taxon>Hexapoda</taxon>
        <taxon>Insecta</taxon>
        <taxon>Pterygota</taxon>
        <taxon>Neoptera</taxon>
        <taxon>Endopterygota</taxon>
        <taxon>Hymenoptera</taxon>
        <taxon>Apocrita</taxon>
        <taxon>Ichneumonoidea</taxon>
        <taxon>Braconidae</taxon>
        <taxon>Opiinae</taxon>
        <taxon>Fopius</taxon>
    </lineage>
</organism>
<protein>
    <submittedName>
        <fullName evidence="1">Uncharacterized protein</fullName>
    </submittedName>
</protein>
<dbReference type="EMBL" id="GBYB01006547">
    <property type="protein sequence ID" value="JAG76314.1"/>
    <property type="molecule type" value="Transcribed_RNA"/>
</dbReference>
<dbReference type="AlphaFoldDB" id="A0A0C9R0V7"/>